<evidence type="ECO:0000313" key="3">
    <source>
        <dbReference type="Proteomes" id="UP000184089"/>
    </source>
</evidence>
<keyword evidence="1" id="KW-1133">Transmembrane helix</keyword>
<dbReference type="EMBL" id="FQVY01000005">
    <property type="protein sequence ID" value="SHG57326.1"/>
    <property type="molecule type" value="Genomic_DNA"/>
</dbReference>
<sequence length="30" mass="3447">MELKSIIAIGLVVFIVAGLVFLYVRNRKKR</sequence>
<accession>A0AAQ1MFD7</accession>
<keyword evidence="1" id="KW-0472">Membrane</keyword>
<keyword evidence="1" id="KW-0812">Transmembrane</keyword>
<evidence type="ECO:0000256" key="1">
    <source>
        <dbReference type="SAM" id="Phobius"/>
    </source>
</evidence>
<proteinExistence type="predicted"/>
<name>A0AAQ1MFD7_9FIRM</name>
<gene>
    <name evidence="2" type="ORF">SAMN05444424_2737</name>
</gene>
<reference evidence="3" key="1">
    <citation type="submission" date="2016-11" db="EMBL/GenBank/DDBJ databases">
        <authorList>
            <person name="Jaros S."/>
            <person name="Januszkiewicz K."/>
            <person name="Wedrychowicz H."/>
        </authorList>
    </citation>
    <scope>NUCLEOTIDE SEQUENCE [LARGE SCALE GENOMIC DNA]</scope>
    <source>
        <strain evidence="3">DSM 4029</strain>
    </source>
</reference>
<feature type="transmembrane region" description="Helical" evidence="1">
    <location>
        <begin position="6"/>
        <end position="24"/>
    </location>
</feature>
<evidence type="ECO:0000313" key="2">
    <source>
        <dbReference type="EMBL" id="SHG57326.1"/>
    </source>
</evidence>
<dbReference type="AlphaFoldDB" id="A0AAQ1MFD7"/>
<protein>
    <submittedName>
        <fullName evidence="2">LPXTG-motif cell wall anchor domain-containing protein</fullName>
    </submittedName>
</protein>
<comment type="caution">
    <text evidence="2">The sequence shown here is derived from an EMBL/GenBank/DDBJ whole genome shotgun (WGS) entry which is preliminary data.</text>
</comment>
<dbReference type="Proteomes" id="UP000184089">
    <property type="component" value="Unassembled WGS sequence"/>
</dbReference>
<organism evidence="2 3">
    <name type="scientific">Bittarella massiliensis</name>
    <name type="common">ex Durand et al. 2017</name>
    <dbReference type="NCBI Taxonomy" id="1720313"/>
    <lineage>
        <taxon>Bacteria</taxon>
        <taxon>Bacillati</taxon>
        <taxon>Bacillota</taxon>
        <taxon>Clostridia</taxon>
        <taxon>Eubacteriales</taxon>
        <taxon>Oscillospiraceae</taxon>
        <taxon>Bittarella (ex Durand et al. 2017)</taxon>
    </lineage>
</organism>